<keyword evidence="9" id="KW-0511">Multifunctional enzyme</keyword>
<evidence type="ECO:0000256" key="2">
    <source>
        <dbReference type="ARBA" id="ARBA00007090"/>
    </source>
</evidence>
<dbReference type="UniPathway" id="UPA00219"/>
<dbReference type="InterPro" id="IPR001264">
    <property type="entry name" value="Glyco_trans_51"/>
</dbReference>
<dbReference type="AlphaFoldDB" id="A0A2T6B8V6"/>
<evidence type="ECO:0000256" key="7">
    <source>
        <dbReference type="ARBA" id="ARBA00022679"/>
    </source>
</evidence>
<feature type="compositionally biased region" description="Basic and acidic residues" evidence="12">
    <location>
        <begin position="737"/>
        <end position="746"/>
    </location>
</feature>
<dbReference type="GO" id="GO:0004180">
    <property type="term" value="F:carboxypeptidase activity"/>
    <property type="evidence" value="ECO:0007669"/>
    <property type="project" value="UniProtKB-KW"/>
</dbReference>
<keyword evidence="7" id="KW-0808">Transferase</keyword>
<evidence type="ECO:0000256" key="10">
    <source>
        <dbReference type="ARBA" id="ARBA00044770"/>
    </source>
</evidence>
<keyword evidence="6" id="KW-0328">Glycosyltransferase</keyword>
<feature type="compositionally biased region" description="Basic and acidic residues" evidence="12">
    <location>
        <begin position="755"/>
        <end position="767"/>
    </location>
</feature>
<sequence length="778" mass="82450">MSEAGIYALTKAVLGGVSALMTGPFGTLDLPPGSVEQALTAQGPGIVIELVAQDGGEMGRIDASRGGSPGPDLLHPSFVPGLIATEDSRFHEHPGVDPFAILAALADSGEGRVRGGSTLTQQAVKNELIGNSRTLERKVLEAIVSVRAVHGIGRERILDGYLARSWFGRGAFGTVAAPRAWFDRTWSEVGIAESAMLIGLLKGPGLYDPSRNPERARARRDAVIGRMLAEGVISEAEAEAARTTPIQTASAAAAPTDPWAEAAVLREIRTAGLPASDQARASLTISPAWQRIAQEAVSWGAERIDGVGPAGNIPEALLATRDQDRIRREMARYVDANTQIGRAVILSTEPLRVLIDRGFGPLETEERVKAEGKPRIGDVFAYRRGPDGITLIPAPRVNAAAVVMEARSGAILAVIGGANPDTSRFDRTAARRQVGSALKPFLWARALEAGYAPDDMVSDTRGSYMTGTGEIWSPQNYDRKETGWIPLFVALEESSNNVAARLIDQLGPVALAEITEAAGVYPPGGMRLHPSSALGASETSLIEITAGYAALANGGMRVTPHAHDLISSGDALLVPEHPSDSPVVTERTAELISSMLYGVTVRGTAARAFGQTPIAGKTGTTSAHRDAWFIGYTPDLVIGVWVGRDDNGPLPQKTTGASAAAPIVARILEGAQREGLTTRPGRTSDEGVWPPALLEVGSGSALLPPTEDGALIFEPDPEARRRAIEAGGDPFKNPQDLFERIESRPEPEEEVWGGRVEDPDPFSREAEPDWSGGVFRTY</sequence>
<evidence type="ECO:0000256" key="12">
    <source>
        <dbReference type="SAM" id="MobiDB-lite"/>
    </source>
</evidence>
<dbReference type="PANTHER" id="PTHR32282:SF33">
    <property type="entry name" value="PEPTIDOGLYCAN GLYCOSYLTRANSFERASE"/>
    <property type="match status" value="1"/>
</dbReference>
<dbReference type="SUPFAM" id="SSF56601">
    <property type="entry name" value="beta-lactamase/transpeptidase-like"/>
    <property type="match status" value="1"/>
</dbReference>
<dbReference type="RefSeq" id="WP_108127926.1">
    <property type="nucleotide sequence ID" value="NZ_QBKP01000002.1"/>
</dbReference>
<dbReference type="PANTHER" id="PTHR32282">
    <property type="entry name" value="BINDING PROTEIN TRANSPEPTIDASE, PUTATIVE-RELATED"/>
    <property type="match status" value="1"/>
</dbReference>
<dbReference type="InterPro" id="IPR036950">
    <property type="entry name" value="PBP_transglycosylase"/>
</dbReference>
<dbReference type="SUPFAM" id="SSF53955">
    <property type="entry name" value="Lysozyme-like"/>
    <property type="match status" value="1"/>
</dbReference>
<evidence type="ECO:0000313" key="16">
    <source>
        <dbReference type="Proteomes" id="UP000244224"/>
    </source>
</evidence>
<comment type="similarity">
    <text evidence="2">In the C-terminal section; belongs to the transpeptidase family.</text>
</comment>
<dbReference type="OrthoDB" id="7828133at2"/>
<reference evidence="15 16" key="1">
    <citation type="submission" date="2018-04" db="EMBL/GenBank/DDBJ databases">
        <title>Genomic Encyclopedia of Archaeal and Bacterial Type Strains, Phase II (KMG-II): from individual species to whole genera.</title>
        <authorList>
            <person name="Goeker M."/>
        </authorList>
    </citation>
    <scope>NUCLEOTIDE SEQUENCE [LARGE SCALE GENOMIC DNA]</scope>
    <source>
        <strain evidence="15 16">DSM 21823</strain>
    </source>
</reference>
<gene>
    <name evidence="15" type="ORF">C8N34_102287</name>
</gene>
<evidence type="ECO:0000256" key="3">
    <source>
        <dbReference type="ARBA" id="ARBA00007739"/>
    </source>
</evidence>
<dbReference type="InterPro" id="IPR001460">
    <property type="entry name" value="PCN-bd_Tpept"/>
</dbReference>
<dbReference type="EC" id="2.4.99.28" evidence="10"/>
<dbReference type="GO" id="GO:0008658">
    <property type="term" value="F:penicillin binding"/>
    <property type="evidence" value="ECO:0007669"/>
    <property type="project" value="InterPro"/>
</dbReference>
<keyword evidence="5" id="KW-0645">Protease</keyword>
<dbReference type="Proteomes" id="UP000244224">
    <property type="component" value="Unassembled WGS sequence"/>
</dbReference>
<dbReference type="GO" id="GO:0008955">
    <property type="term" value="F:peptidoglycan glycosyltransferase activity"/>
    <property type="evidence" value="ECO:0007669"/>
    <property type="project" value="UniProtKB-EC"/>
</dbReference>
<name>A0A2T6B8V6_9RHOB</name>
<dbReference type="GO" id="GO:0030288">
    <property type="term" value="C:outer membrane-bounded periplasmic space"/>
    <property type="evidence" value="ECO:0007669"/>
    <property type="project" value="TreeGrafter"/>
</dbReference>
<evidence type="ECO:0000259" key="14">
    <source>
        <dbReference type="Pfam" id="PF00912"/>
    </source>
</evidence>
<evidence type="ECO:0000256" key="1">
    <source>
        <dbReference type="ARBA" id="ARBA00004752"/>
    </source>
</evidence>
<dbReference type="EMBL" id="QBKP01000002">
    <property type="protein sequence ID" value="PTX52507.1"/>
    <property type="molecule type" value="Genomic_DNA"/>
</dbReference>
<dbReference type="GO" id="GO:0006508">
    <property type="term" value="P:proteolysis"/>
    <property type="evidence" value="ECO:0007669"/>
    <property type="project" value="UniProtKB-KW"/>
</dbReference>
<keyword evidence="16" id="KW-1185">Reference proteome</keyword>
<dbReference type="GO" id="GO:0009252">
    <property type="term" value="P:peptidoglycan biosynthetic process"/>
    <property type="evidence" value="ECO:0007669"/>
    <property type="project" value="UniProtKB-UniPathway"/>
</dbReference>
<dbReference type="Gene3D" id="1.10.3810.10">
    <property type="entry name" value="Biosynthetic peptidoglycan transglycosylase-like"/>
    <property type="match status" value="1"/>
</dbReference>
<evidence type="ECO:0000256" key="9">
    <source>
        <dbReference type="ARBA" id="ARBA00023268"/>
    </source>
</evidence>
<dbReference type="Pfam" id="PF00905">
    <property type="entry name" value="Transpeptidase"/>
    <property type="match status" value="1"/>
</dbReference>
<dbReference type="Gene3D" id="3.40.710.10">
    <property type="entry name" value="DD-peptidase/beta-lactamase superfamily"/>
    <property type="match status" value="1"/>
</dbReference>
<evidence type="ECO:0000313" key="15">
    <source>
        <dbReference type="EMBL" id="PTX52507.1"/>
    </source>
</evidence>
<evidence type="ECO:0000256" key="5">
    <source>
        <dbReference type="ARBA" id="ARBA00022670"/>
    </source>
</evidence>
<comment type="pathway">
    <text evidence="1">Cell wall biogenesis; peptidoglycan biosynthesis.</text>
</comment>
<protein>
    <recommendedName>
        <fullName evidence="10">peptidoglycan glycosyltransferase</fullName>
        <ecNumber evidence="10">2.4.99.28</ecNumber>
    </recommendedName>
</protein>
<feature type="region of interest" description="Disordered" evidence="12">
    <location>
        <begin position="725"/>
        <end position="778"/>
    </location>
</feature>
<comment type="caution">
    <text evidence="15">The sequence shown here is derived from an EMBL/GenBank/DDBJ whole genome shotgun (WGS) entry which is preliminary data.</text>
</comment>
<keyword evidence="4" id="KW-0121">Carboxypeptidase</keyword>
<evidence type="ECO:0000256" key="8">
    <source>
        <dbReference type="ARBA" id="ARBA00022801"/>
    </source>
</evidence>
<dbReference type="InterPro" id="IPR023346">
    <property type="entry name" value="Lysozyme-like_dom_sf"/>
</dbReference>
<evidence type="ECO:0000256" key="6">
    <source>
        <dbReference type="ARBA" id="ARBA00022676"/>
    </source>
</evidence>
<organism evidence="15 16">
    <name type="scientific">Gemmobacter caeni</name>
    <dbReference type="NCBI Taxonomy" id="589035"/>
    <lineage>
        <taxon>Bacteria</taxon>
        <taxon>Pseudomonadati</taxon>
        <taxon>Pseudomonadota</taxon>
        <taxon>Alphaproteobacteria</taxon>
        <taxon>Rhodobacterales</taxon>
        <taxon>Paracoccaceae</taxon>
        <taxon>Gemmobacter</taxon>
    </lineage>
</organism>
<dbReference type="InterPro" id="IPR012338">
    <property type="entry name" value="Beta-lactam/transpept-like"/>
</dbReference>
<comment type="similarity">
    <text evidence="3">In the N-terminal section; belongs to the glycosyltransferase 51 family.</text>
</comment>
<feature type="domain" description="Glycosyl transferase family 51" evidence="14">
    <location>
        <begin position="78"/>
        <end position="227"/>
    </location>
</feature>
<evidence type="ECO:0000256" key="11">
    <source>
        <dbReference type="ARBA" id="ARBA00049902"/>
    </source>
</evidence>
<dbReference type="InterPro" id="IPR050396">
    <property type="entry name" value="Glycosyltr_51/Transpeptidase"/>
</dbReference>
<feature type="domain" description="Penicillin-binding protein transpeptidase" evidence="13">
    <location>
        <begin position="400"/>
        <end position="669"/>
    </location>
</feature>
<dbReference type="Pfam" id="PF00912">
    <property type="entry name" value="Transgly"/>
    <property type="match status" value="1"/>
</dbReference>
<evidence type="ECO:0000256" key="4">
    <source>
        <dbReference type="ARBA" id="ARBA00022645"/>
    </source>
</evidence>
<keyword evidence="8" id="KW-0378">Hydrolase</keyword>
<comment type="catalytic activity">
    <reaction evidence="11">
        <text>[GlcNAc-(1-&gt;4)-Mur2Ac(oyl-L-Ala-gamma-D-Glu-L-Lys-D-Ala-D-Ala)](n)-di-trans,octa-cis-undecaprenyl diphosphate + beta-D-GlcNAc-(1-&gt;4)-Mur2Ac(oyl-L-Ala-gamma-D-Glu-L-Lys-D-Ala-D-Ala)-di-trans,octa-cis-undecaprenyl diphosphate = [GlcNAc-(1-&gt;4)-Mur2Ac(oyl-L-Ala-gamma-D-Glu-L-Lys-D-Ala-D-Ala)](n+1)-di-trans,octa-cis-undecaprenyl diphosphate + di-trans,octa-cis-undecaprenyl diphosphate + H(+)</text>
        <dbReference type="Rhea" id="RHEA:23708"/>
        <dbReference type="Rhea" id="RHEA-COMP:9602"/>
        <dbReference type="Rhea" id="RHEA-COMP:9603"/>
        <dbReference type="ChEBI" id="CHEBI:15378"/>
        <dbReference type="ChEBI" id="CHEBI:58405"/>
        <dbReference type="ChEBI" id="CHEBI:60033"/>
        <dbReference type="ChEBI" id="CHEBI:78435"/>
        <dbReference type="EC" id="2.4.99.28"/>
    </reaction>
</comment>
<evidence type="ECO:0000259" key="13">
    <source>
        <dbReference type="Pfam" id="PF00905"/>
    </source>
</evidence>
<accession>A0A2T6B8V6</accession>
<proteinExistence type="inferred from homology"/>